<feature type="compositionally biased region" description="Polar residues" evidence="1">
    <location>
        <begin position="581"/>
        <end position="591"/>
    </location>
</feature>
<evidence type="ECO:0008006" key="4">
    <source>
        <dbReference type="Google" id="ProtNLM"/>
    </source>
</evidence>
<dbReference type="EMBL" id="SDPU01000035">
    <property type="protein sequence ID" value="RYU09636.1"/>
    <property type="molecule type" value="Genomic_DNA"/>
</dbReference>
<feature type="region of interest" description="Disordered" evidence="1">
    <location>
        <begin position="662"/>
        <end position="693"/>
    </location>
</feature>
<dbReference type="InterPro" id="IPR006311">
    <property type="entry name" value="TAT_signal"/>
</dbReference>
<dbReference type="RefSeq" id="WP_129989401.1">
    <property type="nucleotide sequence ID" value="NZ_SDPU01000035.1"/>
</dbReference>
<accession>A0A4V1Z146</accession>
<dbReference type="OrthoDB" id="5718261at2"/>
<gene>
    <name evidence="2" type="ORF">ETU37_21640</name>
</gene>
<dbReference type="PROSITE" id="PS51318">
    <property type="entry name" value="TAT"/>
    <property type="match status" value="1"/>
</dbReference>
<comment type="caution">
    <text evidence="2">The sequence shown here is derived from an EMBL/GenBank/DDBJ whole genome shotgun (WGS) entry which is preliminary data.</text>
</comment>
<evidence type="ECO:0000256" key="1">
    <source>
        <dbReference type="SAM" id="MobiDB-lite"/>
    </source>
</evidence>
<name>A0A4V1Z146_9ACTN</name>
<reference evidence="2 3" key="1">
    <citation type="submission" date="2019-01" db="EMBL/GenBank/DDBJ databases">
        <title>Nocardioides guangzhouensis sp. nov., an actinobacterium isolated from soil.</title>
        <authorList>
            <person name="Fu Y."/>
            <person name="Cai Y."/>
            <person name="Lin Z."/>
            <person name="Chen P."/>
        </authorList>
    </citation>
    <scope>NUCLEOTIDE SEQUENCE [LARGE SCALE GENOMIC DNA]</scope>
    <source>
        <strain evidence="2 3">NBRC 105384</strain>
    </source>
</reference>
<dbReference type="Gene3D" id="3.30.1920.20">
    <property type="match status" value="3"/>
</dbReference>
<feature type="region of interest" description="Disordered" evidence="1">
    <location>
        <begin position="990"/>
        <end position="1029"/>
    </location>
</feature>
<dbReference type="NCBIfam" id="NF038114">
    <property type="entry name" value="rightmost"/>
    <property type="match status" value="1"/>
</dbReference>
<feature type="compositionally biased region" description="Polar residues" evidence="1">
    <location>
        <begin position="673"/>
        <end position="692"/>
    </location>
</feature>
<sequence>MSSRTSNVPRYRGLPRTTRRRALAAAASALLALGALPSGSAFGLAITNAVFSGGTGTASFAGTLYATPGASVTLTVQTDSDARCVKLGGAFDAVQVSDVAKTTWSFPLTAQSTNGVATTTVAVSDKFNNNQGNGNNCTGNGNLTTTASYVVDGTGPVVTAGLSPAANAAGWYKTDVTVRWTATDTGSGVAGAQPFRTDTVSAEGISTITAPGQTDRLGNTGAAGSVTVRVDKTNPTITAAQTKHADGTTTVTFTCSDPDPAGGVASGIVSCLAAGSTTNSKTVGPSVTVNGTATDRAGNTVTTSSTTPVGDTTPPSLSGTPTTSPNGNGWYRGDVTIDWTAADPESGVVTAPANTMISSEGTGLTSSQTVTNGVGLSTTASSSPSVNIDRTAPTTGLTGTSNDWVDDEVTVGFDATDILSGVDTTTYTVDGGSPQTGNSVTLSTDGTHTLTYFSTDKAGNAEAVKTAEVKIDRAAPTIGHTFSPSTYTDGAWTNGNVTVTFSCEDQGDSGLKSCTAPVTVSEEGAGQQVHGAAEDNAGNTATDLATVSIDKTDPTITAQADRVANDAGWYDDDVTVSYTASDSLSGISGTPGNDVLGEGQGQSAGASVADAAGNSASAGVTGINVDKTDPELTASYSTDWHTGDVTVDWSCSDALSGVATGPVDDTVTGEGDNLSSSASCTDEAGNSVTETVQGIRIDRHAPVTTGSLDGTLANGWYRSTVEVTLSPSDNLSDVDTTYYELDGGATRTYDGPFSVTSEGSHTVEFWSEDVAGNVETAPTPLTFHIDTTAPTTTVTSPLSTAGDWHVESGIAFAFGATDARSGVAATYFTIDGGEQQTYGAPFTEDLSDGTHSVTYWSVDAAGNVEVERSFDLFVDTVDPTISATQTPAKNAFGWNNTDVEVSFSCDDATPGSGVASCTDKVLLVNETAGEMVNGSAVDRAGRQASTLYGPVRIDTTKPTLQGVLPDANAAGWYRDDVVVTWVGDDALSKLDPATQPGDSTITGEGSNLGAGPVTISDKAGNESEETSVSGVNIDRTAPVIAGGPTTAPNAAGWYNGEVVVDFTCTDVLSGVATCPTSRVLRGNGAGQSVTSDPASDVAGNVATGKTVGGISIDGTAPVTAADNLCTKVNGWCTGSTANVVLTAQDQAGLAGVKEIHYSVNDGAEQVVAGSSTTAVVPLNGSGQGTVDYWAVDNAGNRERLNSAELQWDNIAPTVTHSVSPAPNAEGWNRSNATVTFDATDDDNGSGVDASTVTAPVVVSAETAGQLVAGSAKDLAGNVGADSATVKLDKTTGSISGAITSGTKGDNGWYTGPVKVEFTCDDALSGVAACAAPVVLTANGASNFASGTMTDVAGNTADTSVAGIKIDQEKPTLTTAGVNVQGGTYTVGQVPAATCTATDSYSGVASCTVTVTGGNANGVGEYAYSATAKDQAGNATTITGTYKVIYRFDGFLQPINDTAHQVGTLTSIFKAGSTVPVKFQLKKADGTVVQATSAPKWLTPVKGSAMTAPVDETAYAITGDSGSTYRWDASAQQYIYNWKTDSKGGNYWRIGVTFDDGQTYYVNIGLR</sequence>
<organism evidence="2 3">
    <name type="scientific">Nocardioides iriomotensis</name>
    <dbReference type="NCBI Taxonomy" id="715784"/>
    <lineage>
        <taxon>Bacteria</taxon>
        <taxon>Bacillati</taxon>
        <taxon>Actinomycetota</taxon>
        <taxon>Actinomycetes</taxon>
        <taxon>Propionibacteriales</taxon>
        <taxon>Nocardioidaceae</taxon>
        <taxon>Nocardioides</taxon>
    </lineage>
</organism>
<feature type="region of interest" description="Disordered" evidence="1">
    <location>
        <begin position="581"/>
        <end position="610"/>
    </location>
</feature>
<feature type="region of interest" description="Disordered" evidence="1">
    <location>
        <begin position="277"/>
        <end position="329"/>
    </location>
</feature>
<dbReference type="InterPro" id="IPR058094">
    <property type="entry name" value="Ig-like_OmpL47-like"/>
</dbReference>
<evidence type="ECO:0000313" key="3">
    <source>
        <dbReference type="Proteomes" id="UP000291189"/>
    </source>
</evidence>
<dbReference type="Proteomes" id="UP000291189">
    <property type="component" value="Unassembled WGS sequence"/>
</dbReference>
<feature type="compositionally biased region" description="Low complexity" evidence="1">
    <location>
        <begin position="300"/>
        <end position="325"/>
    </location>
</feature>
<feature type="compositionally biased region" description="Polar residues" evidence="1">
    <location>
        <begin position="996"/>
        <end position="1005"/>
    </location>
</feature>
<keyword evidence="3" id="KW-1185">Reference proteome</keyword>
<evidence type="ECO:0000313" key="2">
    <source>
        <dbReference type="EMBL" id="RYU09636.1"/>
    </source>
</evidence>
<feature type="compositionally biased region" description="Polar residues" evidence="1">
    <location>
        <begin position="277"/>
        <end position="299"/>
    </location>
</feature>
<proteinExistence type="predicted"/>
<protein>
    <recommendedName>
        <fullName evidence="4">Ig-like domain-containing protein</fullName>
    </recommendedName>
</protein>
<dbReference type="NCBIfam" id="NF047446">
    <property type="entry name" value="barrel_OmpL47"/>
    <property type="match status" value="3"/>
</dbReference>